<dbReference type="PANTHER" id="PTHR34384:SF5">
    <property type="entry name" value="L-2,3-DIAMINOPROPANOATE--CITRATE LIGASE"/>
    <property type="match status" value="1"/>
</dbReference>
<feature type="region of interest" description="Disordered" evidence="3">
    <location>
        <begin position="122"/>
        <end position="177"/>
    </location>
</feature>
<comment type="similarity">
    <text evidence="2">Belongs to the IucA/IucC family.</text>
</comment>
<evidence type="ECO:0000256" key="2">
    <source>
        <dbReference type="ARBA" id="ARBA00007832"/>
    </source>
</evidence>
<evidence type="ECO:0000313" key="7">
    <source>
        <dbReference type="Proteomes" id="UP001551482"/>
    </source>
</evidence>
<dbReference type="InterPro" id="IPR007310">
    <property type="entry name" value="Aerobactin_biosyn_IucA/IucC_N"/>
</dbReference>
<accession>A0ABV3DRN7</accession>
<dbReference type="Pfam" id="PF04183">
    <property type="entry name" value="IucA_IucC"/>
    <property type="match status" value="1"/>
</dbReference>
<comment type="caution">
    <text evidence="6">The sequence shown here is derived from an EMBL/GenBank/DDBJ whole genome shotgun (WGS) entry which is preliminary data.</text>
</comment>
<evidence type="ECO:0000256" key="3">
    <source>
        <dbReference type="SAM" id="MobiDB-lite"/>
    </source>
</evidence>
<dbReference type="Gene3D" id="6.10.250.3370">
    <property type="match status" value="1"/>
</dbReference>
<reference evidence="6 7" key="1">
    <citation type="submission" date="2024-06" db="EMBL/GenBank/DDBJ databases">
        <title>The Natural Products Discovery Center: Release of the First 8490 Sequenced Strains for Exploring Actinobacteria Biosynthetic Diversity.</title>
        <authorList>
            <person name="Kalkreuter E."/>
            <person name="Kautsar S.A."/>
            <person name="Yang D."/>
            <person name="Bader C.D."/>
            <person name="Teijaro C.N."/>
            <person name="Fluegel L."/>
            <person name="Davis C.M."/>
            <person name="Simpson J.R."/>
            <person name="Lauterbach L."/>
            <person name="Steele A.D."/>
            <person name="Gui C."/>
            <person name="Meng S."/>
            <person name="Li G."/>
            <person name="Viehrig K."/>
            <person name="Ye F."/>
            <person name="Su P."/>
            <person name="Kiefer A.F."/>
            <person name="Nichols A."/>
            <person name="Cepeda A.J."/>
            <person name="Yan W."/>
            <person name="Fan B."/>
            <person name="Jiang Y."/>
            <person name="Adhikari A."/>
            <person name="Zheng C.-J."/>
            <person name="Schuster L."/>
            <person name="Cowan T.M."/>
            <person name="Smanski M.J."/>
            <person name="Chevrette M.G."/>
            <person name="De Carvalho L.P.S."/>
            <person name="Shen B."/>
        </authorList>
    </citation>
    <scope>NUCLEOTIDE SEQUENCE [LARGE SCALE GENOMIC DNA]</scope>
    <source>
        <strain evidence="6 7">NPDC048946</strain>
    </source>
</reference>
<proteinExistence type="inferred from homology"/>
<evidence type="ECO:0000313" key="6">
    <source>
        <dbReference type="EMBL" id="MEU8137932.1"/>
    </source>
</evidence>
<evidence type="ECO:0000256" key="1">
    <source>
        <dbReference type="ARBA" id="ARBA00004924"/>
    </source>
</evidence>
<keyword evidence="7" id="KW-1185">Reference proteome</keyword>
<dbReference type="Pfam" id="PF06276">
    <property type="entry name" value="FhuF"/>
    <property type="match status" value="1"/>
</dbReference>
<dbReference type="PANTHER" id="PTHR34384">
    <property type="entry name" value="L-2,3-DIAMINOPROPANOATE--CITRATE LIGASE"/>
    <property type="match status" value="1"/>
</dbReference>
<sequence>MPDPGGPPSDADLTEAADQAAVEALLRCLLREDGVVVRDGPVVRVALADNGPVVEVALEYRSPTGWHRFGPVRIAEADEGGALDATALAALLCADRRADIAAEFAARVGDSVRRTARHLIVRHAEEAAPPGPRTEDSAAHDARVPDTRPHDARVPDTRTPEPEAEPGPPHGAGEATAPTPFLEAEQALLLGHPFHPTPHSRQGVDDAEAERFSPELRGRFPLHWFAADPGIVQLDEDLIGPLPAIFAALAGPGLERPAGTVVFPAHPWQARDAATRPGVRALLDAGLLHDLGPAGPAWSPTSSVRTLYRADAPVMLKTSLGAEVADSRRENLRSEMRRGLAVHRMLDAGLKRVLHGAHPGFDVVRDLGWLTLRAPGSTCESGLELVVRDNPFGPRDRVVCVAGLTASRPDRPARRSLLGRTVHHLAVHTGRPPAEVADTWLGRYLDVVVAPVLWLYAEYGLGLEAHQQNTLVVLDGDGWPIGGRYRGNQGYHFSAARGAPLARWLPADVREDAATWSTDAVVDERLGYCVGVNNVLGLVGALGAEGLADETRLLARVREFLRQVRTAHEQAGQGLLAGDLITTLLDAPRLRCKANLRTRVAGLAAPPGPHTNRTVYVDIANPIAAT</sequence>
<dbReference type="RefSeq" id="WP_358360553.1">
    <property type="nucleotide sequence ID" value="NZ_JBEZFP010000105.1"/>
</dbReference>
<dbReference type="InterPro" id="IPR037455">
    <property type="entry name" value="LucA/IucC-like"/>
</dbReference>
<evidence type="ECO:0000259" key="5">
    <source>
        <dbReference type="Pfam" id="PF06276"/>
    </source>
</evidence>
<feature type="domain" description="Aerobactin siderophore biosynthesis IucA/IucC-like C-terminal" evidence="5">
    <location>
        <begin position="439"/>
        <end position="601"/>
    </location>
</feature>
<comment type="pathway">
    <text evidence="1">Siderophore biosynthesis.</text>
</comment>
<feature type="domain" description="Aerobactin siderophore biosynthesis IucA/IucC N-terminal" evidence="4">
    <location>
        <begin position="181"/>
        <end position="405"/>
    </location>
</feature>
<dbReference type="Proteomes" id="UP001551482">
    <property type="component" value="Unassembled WGS sequence"/>
</dbReference>
<protein>
    <submittedName>
        <fullName evidence="6">IucA/IucC family protein</fullName>
    </submittedName>
</protein>
<dbReference type="InterPro" id="IPR022770">
    <property type="entry name" value="IucA/IucC-like_C"/>
</dbReference>
<gene>
    <name evidence="6" type="ORF">AB0C36_31040</name>
</gene>
<feature type="compositionally biased region" description="Basic and acidic residues" evidence="3">
    <location>
        <begin position="133"/>
        <end position="161"/>
    </location>
</feature>
<dbReference type="Gene3D" id="1.10.510.40">
    <property type="match status" value="1"/>
</dbReference>
<name>A0ABV3DRN7_9ACTN</name>
<dbReference type="EMBL" id="JBEZFP010000105">
    <property type="protein sequence ID" value="MEU8137932.1"/>
    <property type="molecule type" value="Genomic_DNA"/>
</dbReference>
<evidence type="ECO:0000259" key="4">
    <source>
        <dbReference type="Pfam" id="PF04183"/>
    </source>
</evidence>
<organism evidence="6 7">
    <name type="scientific">Streptodolium elevatio</name>
    <dbReference type="NCBI Taxonomy" id="3157996"/>
    <lineage>
        <taxon>Bacteria</taxon>
        <taxon>Bacillati</taxon>
        <taxon>Actinomycetota</taxon>
        <taxon>Actinomycetes</taxon>
        <taxon>Kitasatosporales</taxon>
        <taxon>Streptomycetaceae</taxon>
        <taxon>Streptodolium</taxon>
    </lineage>
</organism>